<gene>
    <name evidence="2" type="ORF">TRSC58_07330</name>
</gene>
<dbReference type="AlphaFoldDB" id="A0A061IRP4"/>
<dbReference type="Proteomes" id="UP000031737">
    <property type="component" value="Unassembled WGS sequence"/>
</dbReference>
<comment type="caution">
    <text evidence="2">The sequence shown here is derived from an EMBL/GenBank/DDBJ whole genome shotgun (WGS) entry which is preliminary data.</text>
</comment>
<keyword evidence="3" id="KW-1185">Reference proteome</keyword>
<feature type="region of interest" description="Disordered" evidence="1">
    <location>
        <begin position="97"/>
        <end position="133"/>
    </location>
</feature>
<reference evidence="2 3" key="1">
    <citation type="submission" date="2013-07" db="EMBL/GenBank/DDBJ databases">
        <authorList>
            <person name="Stoco P.H."/>
            <person name="Wagner G."/>
            <person name="Gerber A."/>
            <person name="Zaha A."/>
            <person name="Thompson C."/>
            <person name="Bartholomeu D.C."/>
            <person name="Luckemeyer D.D."/>
            <person name="Bahia D."/>
            <person name="Loreto E."/>
            <person name="Prestes E.B."/>
            <person name="Lima F.M."/>
            <person name="Rodrigues-Luiz G."/>
            <person name="Vallejo G.A."/>
            <person name="Filho J.F."/>
            <person name="Monteiro K.M."/>
            <person name="Tyler K.M."/>
            <person name="de Almeida L.G."/>
            <person name="Ortiz M.F."/>
            <person name="Siervo M.A."/>
            <person name="de Moraes M.H."/>
            <person name="Cunha O.L."/>
            <person name="Mendonca-Neto R."/>
            <person name="Silva R."/>
            <person name="Teixeira S.M."/>
            <person name="Murta S.M."/>
            <person name="Sincero T.C."/>
            <person name="Mendes T.A."/>
            <person name="Urmenyi T.P."/>
            <person name="Silva V.G."/>
            <person name="da Rocha W.D."/>
            <person name="Andersson B."/>
            <person name="Romanha A.J."/>
            <person name="Steindel M."/>
            <person name="de Vasconcelos A.T."/>
            <person name="Grisard E.C."/>
        </authorList>
    </citation>
    <scope>NUCLEOTIDE SEQUENCE [LARGE SCALE GENOMIC DNA]</scope>
    <source>
        <strain evidence="2 3">SC58</strain>
    </source>
</reference>
<feature type="region of interest" description="Disordered" evidence="1">
    <location>
        <begin position="51"/>
        <end position="83"/>
    </location>
</feature>
<feature type="compositionally biased region" description="Basic residues" evidence="1">
    <location>
        <begin position="102"/>
        <end position="117"/>
    </location>
</feature>
<organism evidence="2 3">
    <name type="scientific">Trypanosoma rangeli SC58</name>
    <dbReference type="NCBI Taxonomy" id="429131"/>
    <lineage>
        <taxon>Eukaryota</taxon>
        <taxon>Discoba</taxon>
        <taxon>Euglenozoa</taxon>
        <taxon>Kinetoplastea</taxon>
        <taxon>Metakinetoplastina</taxon>
        <taxon>Trypanosomatida</taxon>
        <taxon>Trypanosomatidae</taxon>
        <taxon>Trypanosoma</taxon>
        <taxon>Herpetosoma</taxon>
    </lineage>
</organism>
<name>A0A061IRP4_TRYRA</name>
<accession>A0A061IRP4</accession>
<dbReference type="EMBL" id="AUPL01007444">
    <property type="protein sequence ID" value="ESL05068.1"/>
    <property type="molecule type" value="Genomic_DNA"/>
</dbReference>
<evidence type="ECO:0000256" key="1">
    <source>
        <dbReference type="SAM" id="MobiDB-lite"/>
    </source>
</evidence>
<feature type="compositionally biased region" description="Pro residues" evidence="1">
    <location>
        <begin position="123"/>
        <end position="133"/>
    </location>
</feature>
<dbReference type="VEuPathDB" id="TriTrypDB:TRSC58_07330"/>
<evidence type="ECO:0000313" key="3">
    <source>
        <dbReference type="Proteomes" id="UP000031737"/>
    </source>
</evidence>
<proteinExistence type="predicted"/>
<protein>
    <submittedName>
        <fullName evidence="2">Uncharacterized protein</fullName>
    </submittedName>
</protein>
<sequence>MESPCFLLLSPSLSLPSPPFPFRCCCSHCLCFFLFIHFSYASSSALKKVVSSSRSSPCGHSPTTEEKESTEEGIFPDVSTTTSPVVGSVSVAESAVTDAGKAHKSVRMSKQTCRRPCRLPPQGMSPPPQILKK</sequence>
<evidence type="ECO:0000313" key="2">
    <source>
        <dbReference type="EMBL" id="ESL05068.1"/>
    </source>
</evidence>